<organism evidence="1 2">
    <name type="scientific">Enterococcus alishanensis</name>
    <dbReference type="NCBI Taxonomy" id="1303817"/>
    <lineage>
        <taxon>Bacteria</taxon>
        <taxon>Bacillati</taxon>
        <taxon>Bacillota</taxon>
        <taxon>Bacilli</taxon>
        <taxon>Lactobacillales</taxon>
        <taxon>Enterococcaceae</taxon>
        <taxon>Enterococcus</taxon>
    </lineage>
</organism>
<dbReference type="EMBL" id="JAHUZB010000001">
    <property type="protein sequence ID" value="MBV7389751.1"/>
    <property type="molecule type" value="Genomic_DNA"/>
</dbReference>
<gene>
    <name evidence="1" type="ORF">KUA55_03600</name>
</gene>
<evidence type="ECO:0000313" key="1">
    <source>
        <dbReference type="EMBL" id="MBV7389751.1"/>
    </source>
</evidence>
<sequence length="295" mass="34241">MRAINFTIKNQYLTAEIDTKGGLLRSLKNQAGVECIWQRDPNFWEENDVNIFPYIARLTNETFVYQNKDYHLPIHGFLWTSELEVVTQTDECLILSLKSTQETKKQFPFDFELKIYRRLVGESLETTYEVNNLSQETMYFGIGGHPAFNVPLQPGLTFEDYYVQFEQSTIPEKVAMTVDGFVEEGDELFQELDHQHKLVLHHQLFDQDAVVLKNAGNKVQLKTDKDSVGLEIEFGDFDYLGLWHMPKLKAPYLCVEPWSSLPSRKNIIENIAEQENLISLPTNSSYQSTWKIKLL</sequence>
<evidence type="ECO:0000313" key="2">
    <source>
        <dbReference type="Proteomes" id="UP000774130"/>
    </source>
</evidence>
<reference evidence="1 2" key="1">
    <citation type="submission" date="2021-06" db="EMBL/GenBank/DDBJ databases">
        <title>Enterococcus alishanensis sp. nov., a novel lactic acid bacterium isolated from fresh coffee beans.</title>
        <authorList>
            <person name="Chen Y.-S."/>
        </authorList>
    </citation>
    <scope>NUCLEOTIDE SEQUENCE [LARGE SCALE GENOMIC DNA]</scope>
    <source>
        <strain evidence="1 2">ALS3</strain>
    </source>
</reference>
<dbReference type="RefSeq" id="WP_218324795.1">
    <property type="nucleotide sequence ID" value="NZ_JAHUZB010000001.1"/>
</dbReference>
<comment type="caution">
    <text evidence="1">The sequence shown here is derived from an EMBL/GenBank/DDBJ whole genome shotgun (WGS) entry which is preliminary data.</text>
</comment>
<dbReference type="InterPro" id="IPR008183">
    <property type="entry name" value="Aldose_1/G6P_1-epimerase"/>
</dbReference>
<proteinExistence type="predicted"/>
<accession>A0ABS6TA18</accession>
<dbReference type="Pfam" id="PF01263">
    <property type="entry name" value="Aldose_epim"/>
    <property type="match status" value="1"/>
</dbReference>
<protein>
    <submittedName>
        <fullName evidence="1">Aldose 1-epimerase family protein</fullName>
    </submittedName>
</protein>
<dbReference type="Proteomes" id="UP000774130">
    <property type="component" value="Unassembled WGS sequence"/>
</dbReference>
<dbReference type="CDD" id="cd09024">
    <property type="entry name" value="Aldose_epim_lacX"/>
    <property type="match status" value="1"/>
</dbReference>
<name>A0ABS6TA18_9ENTE</name>
<keyword evidence="2" id="KW-1185">Reference proteome</keyword>
<dbReference type="InterPro" id="IPR037481">
    <property type="entry name" value="LacX"/>
</dbReference>